<dbReference type="Proteomes" id="UP001197214">
    <property type="component" value="Unassembled WGS sequence"/>
</dbReference>
<gene>
    <name evidence="2" type="ORF">KY084_15495</name>
    <name evidence="3" type="ORF">KY084_15755</name>
</gene>
<sequence>MIWWDWKTSKRLALMGGMCGVAAIPWLIIGWASKDWRALVGGTAFLFIPQIVGWLLYVGLATGRMPSAYGRSEMRDTSPRWFWITGGLYGGLLLFFFYIILSVTISGTIWGF</sequence>
<feature type="transmembrane region" description="Helical" evidence="1">
    <location>
        <begin position="81"/>
        <end position="110"/>
    </location>
</feature>
<evidence type="ECO:0000313" key="3">
    <source>
        <dbReference type="EMBL" id="MBW4332311.1"/>
    </source>
</evidence>
<proteinExistence type="predicted"/>
<evidence type="ECO:0000313" key="2">
    <source>
        <dbReference type="EMBL" id="MBW4332262.1"/>
    </source>
</evidence>
<feature type="transmembrane region" description="Helical" evidence="1">
    <location>
        <begin position="38"/>
        <end position="60"/>
    </location>
</feature>
<evidence type="ECO:0000313" key="4">
    <source>
        <dbReference type="Proteomes" id="UP001197214"/>
    </source>
</evidence>
<dbReference type="EMBL" id="JAHWZX010000023">
    <property type="protein sequence ID" value="MBW4332311.1"/>
    <property type="molecule type" value="Genomic_DNA"/>
</dbReference>
<reference evidence="2 4" key="1">
    <citation type="submission" date="2021-07" db="EMBL/GenBank/DDBJ databases">
        <title>Stakelama flava sp. nov., a novel endophytic bacterium isolated from branch of Kandelia candel.</title>
        <authorList>
            <person name="Tuo L."/>
        </authorList>
    </citation>
    <scope>NUCLEOTIDE SEQUENCE [LARGE SCALE GENOMIC DNA]</scope>
    <source>
        <strain evidence="2 4">CBK3Z-3</strain>
    </source>
</reference>
<comment type="caution">
    <text evidence="2">The sequence shown here is derived from an EMBL/GenBank/DDBJ whole genome shotgun (WGS) entry which is preliminary data.</text>
</comment>
<feature type="transmembrane region" description="Helical" evidence="1">
    <location>
        <begin position="12"/>
        <end position="32"/>
    </location>
</feature>
<keyword evidence="4" id="KW-1185">Reference proteome</keyword>
<evidence type="ECO:0000256" key="1">
    <source>
        <dbReference type="SAM" id="Phobius"/>
    </source>
</evidence>
<accession>A0ABS6XPX0</accession>
<protein>
    <submittedName>
        <fullName evidence="2">Uncharacterized protein</fullName>
    </submittedName>
</protein>
<keyword evidence="1" id="KW-0472">Membrane</keyword>
<keyword evidence="1" id="KW-1133">Transmembrane helix</keyword>
<organism evidence="2 4">
    <name type="scientific">Stakelama flava</name>
    <dbReference type="NCBI Taxonomy" id="2860338"/>
    <lineage>
        <taxon>Bacteria</taxon>
        <taxon>Pseudomonadati</taxon>
        <taxon>Pseudomonadota</taxon>
        <taxon>Alphaproteobacteria</taxon>
        <taxon>Sphingomonadales</taxon>
        <taxon>Sphingomonadaceae</taxon>
        <taxon>Stakelama</taxon>
    </lineage>
</organism>
<dbReference type="RefSeq" id="WP_219239386.1">
    <property type="nucleotide sequence ID" value="NZ_JAHWZX010000022.1"/>
</dbReference>
<name>A0ABS6XPX0_9SPHN</name>
<dbReference type="EMBL" id="JAHWZX010000022">
    <property type="protein sequence ID" value="MBW4332262.1"/>
    <property type="molecule type" value="Genomic_DNA"/>
</dbReference>
<keyword evidence="1" id="KW-0812">Transmembrane</keyword>